<dbReference type="STRING" id="72664.V4L311"/>
<name>V4L311_EUTSA</name>
<gene>
    <name evidence="2" type="ORF">EUTSA_v10008633mg</name>
</gene>
<proteinExistence type="predicted"/>
<evidence type="ECO:0000313" key="3">
    <source>
        <dbReference type="Proteomes" id="UP000030689"/>
    </source>
</evidence>
<dbReference type="Proteomes" id="UP000030689">
    <property type="component" value="Unassembled WGS sequence"/>
</dbReference>
<dbReference type="KEGG" id="eus:EUTSA_v10008633mg"/>
<organism evidence="2 3">
    <name type="scientific">Eutrema salsugineum</name>
    <name type="common">Saltwater cress</name>
    <name type="synonym">Sisymbrium salsugineum</name>
    <dbReference type="NCBI Taxonomy" id="72664"/>
    <lineage>
        <taxon>Eukaryota</taxon>
        <taxon>Viridiplantae</taxon>
        <taxon>Streptophyta</taxon>
        <taxon>Embryophyta</taxon>
        <taxon>Tracheophyta</taxon>
        <taxon>Spermatophyta</taxon>
        <taxon>Magnoliopsida</taxon>
        <taxon>eudicotyledons</taxon>
        <taxon>Gunneridae</taxon>
        <taxon>Pentapetalae</taxon>
        <taxon>rosids</taxon>
        <taxon>malvids</taxon>
        <taxon>Brassicales</taxon>
        <taxon>Brassicaceae</taxon>
        <taxon>Eutremeae</taxon>
        <taxon>Eutrema</taxon>
    </lineage>
</organism>
<reference evidence="2 3" key="1">
    <citation type="journal article" date="2013" name="Front. Plant Sci.">
        <title>The Reference Genome of the Halophytic Plant Eutrema salsugineum.</title>
        <authorList>
            <person name="Yang R."/>
            <person name="Jarvis D.E."/>
            <person name="Chen H."/>
            <person name="Beilstein M.A."/>
            <person name="Grimwood J."/>
            <person name="Jenkins J."/>
            <person name="Shu S."/>
            <person name="Prochnik S."/>
            <person name="Xin M."/>
            <person name="Ma C."/>
            <person name="Schmutz J."/>
            <person name="Wing R.A."/>
            <person name="Mitchell-Olds T."/>
            <person name="Schumaker K.S."/>
            <person name="Wang X."/>
        </authorList>
    </citation>
    <scope>NUCLEOTIDE SEQUENCE [LARGE SCALE GENOMIC DNA]</scope>
</reference>
<evidence type="ECO:0000313" key="2">
    <source>
        <dbReference type="EMBL" id="ESQ36667.1"/>
    </source>
</evidence>
<dbReference type="PANTHER" id="PTHR35985">
    <property type="entry name" value="OS07G0675200 PROTEIN"/>
    <property type="match status" value="1"/>
</dbReference>
<keyword evidence="3" id="KW-1185">Reference proteome</keyword>
<sequence length="240" mass="26810">MMMQSRLLAFASAARSRVRPTLQRRLAFGSSTSGRTADPELHAGNDGADPAIFPTDPEGMDDVANPKTAAEEIVDETPRPSLEEKPLNPPKSPRTTAHKLESTPVGHPSEPNFQQKRRRSTATTSPPSPDSSWPRDDGESEEQRRREDETESDKEFYAHHKASPLAEIEFADTRKPITQATDGTAYAAGKDVIGWLPEQLDTAEESLMRATMIFKRNAERGDPETFPHSRILREMRGEWF</sequence>
<protein>
    <submittedName>
        <fullName evidence="2">Uncharacterized protein</fullName>
    </submittedName>
</protein>
<dbReference type="Gramene" id="ESQ36667">
    <property type="protein sequence ID" value="ESQ36667"/>
    <property type="gene ID" value="EUTSA_v10008633mg"/>
</dbReference>
<dbReference type="PANTHER" id="PTHR35985:SF1">
    <property type="entry name" value="OS07G0675200 PROTEIN"/>
    <property type="match status" value="1"/>
</dbReference>
<feature type="compositionally biased region" description="Basic and acidic residues" evidence="1">
    <location>
        <begin position="133"/>
        <end position="158"/>
    </location>
</feature>
<feature type="region of interest" description="Disordered" evidence="1">
    <location>
        <begin position="25"/>
        <end position="161"/>
    </location>
</feature>
<dbReference type="eggNOG" id="ENOG502S2P8">
    <property type="taxonomic scope" value="Eukaryota"/>
</dbReference>
<dbReference type="EMBL" id="KI517683">
    <property type="protein sequence ID" value="ESQ36667.1"/>
    <property type="molecule type" value="Genomic_DNA"/>
</dbReference>
<evidence type="ECO:0000256" key="1">
    <source>
        <dbReference type="SAM" id="MobiDB-lite"/>
    </source>
</evidence>
<dbReference type="OrthoDB" id="779250at2759"/>
<feature type="compositionally biased region" description="Basic and acidic residues" evidence="1">
    <location>
        <begin position="76"/>
        <end position="86"/>
    </location>
</feature>
<dbReference type="OMA" id="WPDESKS"/>
<dbReference type="AlphaFoldDB" id="V4L311"/>
<accession>V4L311</accession>